<organism evidence="1 2">
    <name type="scientific">Streptomyces jumonjinensis</name>
    <dbReference type="NCBI Taxonomy" id="1945"/>
    <lineage>
        <taxon>Bacteria</taxon>
        <taxon>Bacillati</taxon>
        <taxon>Actinomycetota</taxon>
        <taxon>Actinomycetes</taxon>
        <taxon>Kitasatosporales</taxon>
        <taxon>Streptomycetaceae</taxon>
        <taxon>Streptomyces</taxon>
    </lineage>
</organism>
<dbReference type="RefSeq" id="WP_153525542.1">
    <property type="nucleotide sequence ID" value="NZ_JBEPDZ010000015.1"/>
</dbReference>
<dbReference type="EMBL" id="VCLA01000184">
    <property type="protein sequence ID" value="MQT04100.1"/>
    <property type="molecule type" value="Genomic_DNA"/>
</dbReference>
<protein>
    <submittedName>
        <fullName evidence="1">Uncharacterized protein</fullName>
    </submittedName>
</protein>
<gene>
    <name evidence="1" type="ORF">FF041_29195</name>
</gene>
<keyword evidence="2" id="KW-1185">Reference proteome</keyword>
<evidence type="ECO:0000313" key="2">
    <source>
        <dbReference type="Proteomes" id="UP000419138"/>
    </source>
</evidence>
<comment type="caution">
    <text evidence="1">The sequence shown here is derived from an EMBL/GenBank/DDBJ whole genome shotgun (WGS) entry which is preliminary data.</text>
</comment>
<dbReference type="Proteomes" id="UP000419138">
    <property type="component" value="Unassembled WGS sequence"/>
</dbReference>
<reference evidence="1 2" key="1">
    <citation type="submission" date="2019-05" db="EMBL/GenBank/DDBJ databases">
        <title>Comparative genomics and metabolomics analyses of clavulanic acid producing Streptomyces species provides insight into specialized metabolism and evolution of beta-lactam biosynthetic gene clusters.</title>
        <authorList>
            <person name="Moore M.A."/>
            <person name="Cruz-Morales P."/>
            <person name="Barona Gomez F."/>
            <person name="Kapil T."/>
        </authorList>
    </citation>
    <scope>NUCLEOTIDE SEQUENCE [LARGE SCALE GENOMIC DNA]</scope>
    <source>
        <strain evidence="1 2">NRRL 5741</strain>
    </source>
</reference>
<accession>A0A646KPS7</accession>
<dbReference type="AlphaFoldDB" id="A0A646KPS7"/>
<proteinExistence type="predicted"/>
<evidence type="ECO:0000313" key="1">
    <source>
        <dbReference type="EMBL" id="MQT04100.1"/>
    </source>
</evidence>
<name>A0A646KPS7_STRJU</name>
<sequence length="63" mass="6216">MSIRIFALPGFRGAGLSGGEFQEADHGAGGVNTVDGGEDLPSGVEGGIDVTEGYVCFGLAGLS</sequence>